<protein>
    <submittedName>
        <fullName evidence="2">Brefeldin A-inhibited guanine nucleotide-exchange protein 3</fullName>
    </submittedName>
</protein>
<feature type="domain" description="Mon2/Sec7/BIG1-like dimerisation and cyclophilin-binding" evidence="1">
    <location>
        <begin position="7"/>
        <end position="166"/>
    </location>
</feature>
<reference evidence="2 3" key="1">
    <citation type="submission" date="2013-11" db="EMBL/GenBank/DDBJ databases">
        <title>Genome sequencing of Stegodyphus mimosarum.</title>
        <authorList>
            <person name="Bechsgaard J."/>
        </authorList>
    </citation>
    <scope>NUCLEOTIDE SEQUENCE [LARGE SCALE GENOMIC DNA]</scope>
</reference>
<keyword evidence="3" id="KW-1185">Reference proteome</keyword>
<dbReference type="EMBL" id="KK112514">
    <property type="protein sequence ID" value="KFM57848.1"/>
    <property type="molecule type" value="Genomic_DNA"/>
</dbReference>
<organism evidence="2 3">
    <name type="scientific">Stegodyphus mimosarum</name>
    <name type="common">African social velvet spider</name>
    <dbReference type="NCBI Taxonomy" id="407821"/>
    <lineage>
        <taxon>Eukaryota</taxon>
        <taxon>Metazoa</taxon>
        <taxon>Ecdysozoa</taxon>
        <taxon>Arthropoda</taxon>
        <taxon>Chelicerata</taxon>
        <taxon>Arachnida</taxon>
        <taxon>Araneae</taxon>
        <taxon>Araneomorphae</taxon>
        <taxon>Entelegynae</taxon>
        <taxon>Eresoidea</taxon>
        <taxon>Eresidae</taxon>
        <taxon>Stegodyphus</taxon>
    </lineage>
</organism>
<feature type="non-terminal residue" evidence="2">
    <location>
        <position position="177"/>
    </location>
</feature>
<dbReference type="STRING" id="407821.A0A087SYA9"/>
<dbReference type="AlphaFoldDB" id="A0A087SYA9"/>
<gene>
    <name evidence="2" type="ORF">X975_15985</name>
</gene>
<dbReference type="Pfam" id="PF16213">
    <property type="entry name" value="DCB"/>
    <property type="match status" value="1"/>
</dbReference>
<dbReference type="InterPro" id="IPR016024">
    <property type="entry name" value="ARM-type_fold"/>
</dbReference>
<evidence type="ECO:0000259" key="1">
    <source>
        <dbReference type="Pfam" id="PF16213"/>
    </source>
</evidence>
<dbReference type="OrthoDB" id="10002886at2759"/>
<evidence type="ECO:0000313" key="3">
    <source>
        <dbReference type="Proteomes" id="UP000054359"/>
    </source>
</evidence>
<dbReference type="InterPro" id="IPR032629">
    <property type="entry name" value="DCB_dom"/>
</dbReference>
<evidence type="ECO:0000313" key="2">
    <source>
        <dbReference type="EMBL" id="KFM57848.1"/>
    </source>
</evidence>
<sequence>MEDILAKIMKDASTTKHPYVKQSCLESQELLANQHSLMRSPPYEVRSKCLDTLRLALESKHTKLTNHALNGFQRMIWDKSFQSVFESDNEENWLPIQLMRSVTSLHTHSDDIQMEILKILLNMTSTHGQNLTSRSIIMLITLCLEAYSTNIAGVRTAAQATINQTLTSFCIMLQETD</sequence>
<accession>A0A087SYA9</accession>
<name>A0A087SYA9_STEMI</name>
<dbReference type="SUPFAM" id="SSF48371">
    <property type="entry name" value="ARM repeat"/>
    <property type="match status" value="1"/>
</dbReference>
<dbReference type="Proteomes" id="UP000054359">
    <property type="component" value="Unassembled WGS sequence"/>
</dbReference>
<dbReference type="OMA" id="GWQIREK"/>
<proteinExistence type="predicted"/>